<evidence type="ECO:0000313" key="2">
    <source>
        <dbReference type="EMBL" id="TKJ41634.1"/>
    </source>
</evidence>
<dbReference type="Proteomes" id="UP000319619">
    <property type="component" value="Unassembled WGS sequence"/>
</dbReference>
<evidence type="ECO:0000256" key="1">
    <source>
        <dbReference type="SAM" id="SignalP"/>
    </source>
</evidence>
<keyword evidence="1" id="KW-0732">Signal</keyword>
<feature type="signal peptide" evidence="1">
    <location>
        <begin position="1"/>
        <end position="25"/>
    </location>
</feature>
<feature type="chain" id="PRO_5021708527" evidence="1">
    <location>
        <begin position="26"/>
        <end position="182"/>
    </location>
</feature>
<organism evidence="2 3">
    <name type="scientific">candidate division LCP-89 bacterium B3_LCP</name>
    <dbReference type="NCBI Taxonomy" id="2012998"/>
    <lineage>
        <taxon>Bacteria</taxon>
        <taxon>Pseudomonadati</taxon>
        <taxon>Bacteria division LCP-89</taxon>
    </lineage>
</organism>
<accession>A0A532V342</accession>
<sequence>MKFRYILKVAYAVLLLFLLAQPVWSQEGKQKKSQNSRGMLRLSDQDVILPITSIEWGTPDRWSITSRYVHMFERDRDNKTWLNNLSITLSPGISGGRFGIGYQSIFSPPSMPDFGVFSEARVVLLRTWGNPISAVSDRTYAGAEIRSSLSFLFNIGIGYYKQISDSNGNGGDFYGFHVGVGI</sequence>
<comment type="caution">
    <text evidence="2">The sequence shown here is derived from an EMBL/GenBank/DDBJ whole genome shotgun (WGS) entry which is preliminary data.</text>
</comment>
<dbReference type="EMBL" id="NJBN01000002">
    <property type="protein sequence ID" value="TKJ41634.1"/>
    <property type="molecule type" value="Genomic_DNA"/>
</dbReference>
<gene>
    <name evidence="2" type="ORF">CEE37_03445</name>
</gene>
<evidence type="ECO:0000313" key="3">
    <source>
        <dbReference type="Proteomes" id="UP000319619"/>
    </source>
</evidence>
<reference evidence="2 3" key="1">
    <citation type="submission" date="2017-06" db="EMBL/GenBank/DDBJ databases">
        <title>Novel microbial phyla capable of carbon fixation and sulfur reduction in deep-sea sediments.</title>
        <authorList>
            <person name="Huang J."/>
            <person name="Baker B."/>
            <person name="Wang Y."/>
        </authorList>
    </citation>
    <scope>NUCLEOTIDE SEQUENCE [LARGE SCALE GENOMIC DNA]</scope>
    <source>
        <strain evidence="2">B3_LCP</strain>
    </source>
</reference>
<name>A0A532V342_UNCL8</name>
<protein>
    <submittedName>
        <fullName evidence="2">Uncharacterized protein</fullName>
    </submittedName>
</protein>
<dbReference type="AlphaFoldDB" id="A0A532V342"/>
<proteinExistence type="predicted"/>